<evidence type="ECO:0008006" key="3">
    <source>
        <dbReference type="Google" id="ProtNLM"/>
    </source>
</evidence>
<name>A0A7S2VWF7_9DINO</name>
<dbReference type="AlphaFoldDB" id="A0A7S2VWF7"/>
<accession>A0A7S2VWF7</accession>
<proteinExistence type="predicted"/>
<evidence type="ECO:0000256" key="1">
    <source>
        <dbReference type="SAM" id="Phobius"/>
    </source>
</evidence>
<keyword evidence="1" id="KW-0812">Transmembrane</keyword>
<gene>
    <name evidence="2" type="ORF">ASAN02232_LOCUS280</name>
</gene>
<organism evidence="2">
    <name type="scientific">Akashiwo sanguinea</name>
    <dbReference type="NCBI Taxonomy" id="143672"/>
    <lineage>
        <taxon>Eukaryota</taxon>
        <taxon>Sar</taxon>
        <taxon>Alveolata</taxon>
        <taxon>Dinophyceae</taxon>
        <taxon>Gymnodiniales</taxon>
        <taxon>Gymnodiniaceae</taxon>
        <taxon>Akashiwo</taxon>
    </lineage>
</organism>
<sequence>MSRAPCQGHSPVVLSQNGYGRSLRNGMTVFFFFFFFLSASLPSFSFFALASLVSCASFFASSFRSSFFATFSSFSTFSASTSLPLEASSVLAFFSRGSSGGAPMLHFL</sequence>
<keyword evidence="1" id="KW-1133">Transmembrane helix</keyword>
<feature type="transmembrane region" description="Helical" evidence="1">
    <location>
        <begin position="29"/>
        <end position="59"/>
    </location>
</feature>
<keyword evidence="1" id="KW-0472">Membrane</keyword>
<dbReference type="EMBL" id="HBHG01001498">
    <property type="protein sequence ID" value="CAD9654264.1"/>
    <property type="molecule type" value="Transcribed_RNA"/>
</dbReference>
<protein>
    <recommendedName>
        <fullName evidence="3">Transmembrane protein</fullName>
    </recommendedName>
</protein>
<evidence type="ECO:0000313" key="2">
    <source>
        <dbReference type="EMBL" id="CAD9654264.1"/>
    </source>
</evidence>
<reference evidence="2" key="1">
    <citation type="submission" date="2021-01" db="EMBL/GenBank/DDBJ databases">
        <authorList>
            <person name="Corre E."/>
            <person name="Pelletier E."/>
            <person name="Niang G."/>
            <person name="Scheremetjew M."/>
            <person name="Finn R."/>
            <person name="Kale V."/>
            <person name="Holt S."/>
            <person name="Cochrane G."/>
            <person name="Meng A."/>
            <person name="Brown T."/>
            <person name="Cohen L."/>
        </authorList>
    </citation>
    <scope>NUCLEOTIDE SEQUENCE</scope>
    <source>
        <strain evidence="2">CCCM 885</strain>
    </source>
</reference>